<keyword evidence="2 3" id="KW-0378">Hydrolase</keyword>
<keyword evidence="3" id="KW-0227">DNA damage</keyword>
<dbReference type="GO" id="GO:0017108">
    <property type="term" value="F:5'-flap endonuclease activity"/>
    <property type="evidence" value="ECO:0000318"/>
    <property type="project" value="GO_Central"/>
</dbReference>
<dbReference type="InParanoid" id="Q5KJB1"/>
<evidence type="ECO:0000259" key="5">
    <source>
        <dbReference type="SMART" id="SM00484"/>
    </source>
</evidence>
<keyword evidence="1 3" id="KW-0540">Nuclease</keyword>
<dbReference type="RefSeq" id="XP_569845.1">
    <property type="nucleotide sequence ID" value="XM_569845.2"/>
</dbReference>
<dbReference type="EMBL" id="AE017343">
    <property type="protein sequence ID" value="AAW42538.1"/>
    <property type="molecule type" value="Genomic_DNA"/>
</dbReference>
<dbReference type="InterPro" id="IPR036279">
    <property type="entry name" value="5-3_exonuclease_C_sf"/>
</dbReference>
<dbReference type="OrthoDB" id="31113at2759"/>
<accession>Q55WY8</accession>
<keyword evidence="7" id="KW-0255">Endonuclease</keyword>
<keyword evidence="8" id="KW-1185">Reference proteome</keyword>
<dbReference type="PaxDb" id="214684-Q5KJB1"/>
<feature type="compositionally biased region" description="Pro residues" evidence="4">
    <location>
        <begin position="347"/>
        <end position="362"/>
    </location>
</feature>
<sequence>MGIKGLLQWIKKTHPEVIKAFSKRWADPKFHGKLVAIDATLLTNRFHFASRGGPLEGYGEVIGWYNLVSEMRAYGVIPVAIWDQRGVREWKSAEARRRLTIRAAHLARRNHEFTRSARVHLLREAITDFFHLPSEEQDAVRAHWQATKFTFVTTGRKDALDGDQILAGGALTPPESSRTEKIERKAMEGLQGDQEEKIKVVQDEDRVLTAEENEQMKQKTTAEKIASSLTERDTISINRITSTIDTFSYLVQAYRDSYRPPLPSSKTKPSPSLPGFDPSQDLTPLEEELKQWTAANRQELGLDEWKKGVEKLDEKLEDLVPLENFTETRRQLDLTREEGEIINLVLSPPPPCADYPTPPPSPSFQTASEPSPSSDALIRLSNLIATLPSVLSIYQRALDIPSPADHLNCQHLLHLLRVPILHAPIPFEAEGLASSLCLSGLADYVGTEDSDVLGYSAKLLRNVSSLRKPLEVVDGEEIRQVVELEKDEWVDWMVLLGTDASNNIPKIGPVNSLRFVKEYRSIENILGAKPKLVDRLNVLHPEGAPKGMEEWMKGVEAGRKLFKELPPTPTLAEWEELWTGVGTVEETDDKVVQLWLEEKFGVKLVELEDADLYKLEGNESGVGGESESESQNGNEDETDVVRL</sequence>
<dbReference type="Proteomes" id="UP000002149">
    <property type="component" value="Chromosome 3"/>
</dbReference>
<dbReference type="OMA" id="PFLQKTC"/>
<comment type="cofactor">
    <cofactor evidence="3">
        <name>Mg(2+)</name>
        <dbReference type="ChEBI" id="CHEBI:18420"/>
    </cofactor>
    <text evidence="3">Binds 2 magnesium ions per subunit. They probably participate in the reaction catalyzed by the enzyme. May bind an additional third magnesium ion after substrate binding.</text>
</comment>
<keyword evidence="3" id="KW-0228">DNA excision</keyword>
<dbReference type="SUPFAM" id="SSF47807">
    <property type="entry name" value="5' to 3' exonuclease, C-terminal subdomain"/>
    <property type="match status" value="1"/>
</dbReference>
<feature type="region of interest" description="Disordered" evidence="4">
    <location>
        <begin position="259"/>
        <end position="282"/>
    </location>
</feature>
<dbReference type="GeneID" id="3256305"/>
<keyword evidence="3" id="KW-0269">Exonuclease</keyword>
<dbReference type="SUPFAM" id="SSF88723">
    <property type="entry name" value="PIN domain-like"/>
    <property type="match status" value="1"/>
</dbReference>
<dbReference type="PRINTS" id="PR00853">
    <property type="entry name" value="XPGRADSUPER"/>
</dbReference>
<proteinExistence type="inferred from homology"/>
<keyword evidence="3" id="KW-0234">DNA repair</keyword>
<evidence type="ECO:0000256" key="1">
    <source>
        <dbReference type="ARBA" id="ARBA00022722"/>
    </source>
</evidence>
<dbReference type="Pfam" id="PF00867">
    <property type="entry name" value="XPG_I"/>
    <property type="match status" value="1"/>
</dbReference>
<dbReference type="EC" id="3.1.-.-" evidence="3"/>
<dbReference type="PANTHER" id="PTHR11081:SF8">
    <property type="entry name" value="EXONUCLEASE 1"/>
    <property type="match status" value="1"/>
</dbReference>
<keyword evidence="3" id="KW-0460">Magnesium</keyword>
<dbReference type="eggNOG" id="KOG2519">
    <property type="taxonomic scope" value="Eukaryota"/>
</dbReference>
<protein>
    <recommendedName>
        <fullName evidence="3">Exonuclease 1</fullName>
        <ecNumber evidence="3">3.1.-.-</ecNumber>
    </recommendedName>
</protein>
<dbReference type="GO" id="GO:0006298">
    <property type="term" value="P:mismatch repair"/>
    <property type="evidence" value="ECO:0000318"/>
    <property type="project" value="GO_Central"/>
</dbReference>
<dbReference type="AlphaFoldDB" id="Q5KJB1"/>
<evidence type="ECO:0000313" key="8">
    <source>
        <dbReference type="Proteomes" id="UP000002149"/>
    </source>
</evidence>
<dbReference type="STRING" id="214684.Q5KJB1"/>
<feature type="compositionally biased region" description="Acidic residues" evidence="4">
    <location>
        <begin position="634"/>
        <end position="643"/>
    </location>
</feature>
<dbReference type="InterPro" id="IPR029060">
    <property type="entry name" value="PIN-like_dom_sf"/>
</dbReference>
<comment type="function">
    <text evidence="3">5'-&gt;3' double-stranded DNA exonuclease which may also possess a cryptic 3'-&gt;5' double-stranded DNA exonuclease activity. Functions in DNA mismatch repair.</text>
</comment>
<dbReference type="KEGG" id="cne:CNC07150"/>
<name>Q5KJB1_CRYD1</name>
<accession>Q5KJB1</accession>
<dbReference type="InterPro" id="IPR006085">
    <property type="entry name" value="XPG_DNA_repair_N"/>
</dbReference>
<feature type="domain" description="XPG-I" evidence="5">
    <location>
        <begin position="414"/>
        <end position="484"/>
    </location>
</feature>
<dbReference type="InterPro" id="IPR006086">
    <property type="entry name" value="XPG-I_dom"/>
</dbReference>
<feature type="compositionally biased region" description="Low complexity" evidence="4">
    <location>
        <begin position="264"/>
        <end position="274"/>
    </location>
</feature>
<dbReference type="FunFam" id="3.40.50.1010:FF:000088">
    <property type="entry name" value="Unplaced genomic scaffold supercont1.6, whole genome shotgun sequence"/>
    <property type="match status" value="1"/>
</dbReference>
<keyword evidence="3" id="KW-0539">Nucleus</keyword>
<dbReference type="VEuPathDB" id="FungiDB:CNC07150"/>
<dbReference type="GO" id="GO:0046872">
    <property type="term" value="F:metal ion binding"/>
    <property type="evidence" value="ECO:0007669"/>
    <property type="project" value="UniProtKB-UniRule"/>
</dbReference>
<keyword evidence="3" id="KW-0479">Metal-binding</keyword>
<organism evidence="7 8">
    <name type="scientific">Cryptococcus deneoformans (strain JEC21 / ATCC MYA-565)</name>
    <name type="common">Cryptococcus neoformans var. neoformans serotype D</name>
    <dbReference type="NCBI Taxonomy" id="214684"/>
    <lineage>
        <taxon>Eukaryota</taxon>
        <taxon>Fungi</taxon>
        <taxon>Dikarya</taxon>
        <taxon>Basidiomycota</taxon>
        <taxon>Agaricomycotina</taxon>
        <taxon>Tremellomycetes</taxon>
        <taxon>Tremellales</taxon>
        <taxon>Cryptococcaceae</taxon>
        <taxon>Cryptococcus</taxon>
        <taxon>Cryptococcus neoformans species complex</taxon>
    </lineage>
</organism>
<reference evidence="7 8" key="1">
    <citation type="journal article" date="2005" name="Science">
        <title>The genome of the basidiomycetous yeast and human pathogen Cryptococcus neoformans.</title>
        <authorList>
            <person name="Loftus B.J."/>
            <person name="Fung E."/>
            <person name="Roncaglia P."/>
            <person name="Rowley D."/>
            <person name="Amedeo P."/>
            <person name="Bruno D."/>
            <person name="Vamathevan J."/>
            <person name="Miranda M."/>
            <person name="Anderson I.J."/>
            <person name="Fraser J.A."/>
            <person name="Allen J.E."/>
            <person name="Bosdet I.E."/>
            <person name="Brent M.R."/>
            <person name="Chiu R."/>
            <person name="Doering T.L."/>
            <person name="Donlin M.J."/>
            <person name="D'Souza C.A."/>
            <person name="Fox D.S."/>
            <person name="Grinberg V."/>
            <person name="Fu J."/>
            <person name="Fukushima M."/>
            <person name="Haas B.J."/>
            <person name="Huang J.C."/>
            <person name="Janbon G."/>
            <person name="Jones S.J."/>
            <person name="Koo H.L."/>
            <person name="Krzywinski M.I."/>
            <person name="Kwon-Chung J.K."/>
            <person name="Lengeler K.B."/>
            <person name="Maiti R."/>
            <person name="Marra M.A."/>
            <person name="Marra R.E."/>
            <person name="Mathewson C.A."/>
            <person name="Mitchell T.G."/>
            <person name="Pertea M."/>
            <person name="Riggs F.R."/>
            <person name="Salzberg S.L."/>
            <person name="Schein J.E."/>
            <person name="Shvartsbeyn A."/>
            <person name="Shin H."/>
            <person name="Shumway M."/>
            <person name="Specht C.A."/>
            <person name="Suh B.B."/>
            <person name="Tenney A."/>
            <person name="Utterback T.R."/>
            <person name="Wickes B.L."/>
            <person name="Wortman J.R."/>
            <person name="Wye N.H."/>
            <person name="Kronstad J.W."/>
            <person name="Lodge J.K."/>
            <person name="Heitman J."/>
            <person name="Davis R.W."/>
            <person name="Fraser C.M."/>
            <person name="Hyman R.W."/>
        </authorList>
    </citation>
    <scope>NUCLEOTIDE SEQUENCE [LARGE SCALE GENOMIC DNA]</scope>
    <source>
        <strain evidence="8">JEC21 / ATCC MYA-565</strain>
    </source>
</reference>
<feature type="domain" description="XPG N-terminal" evidence="6">
    <location>
        <begin position="1"/>
        <end position="105"/>
    </location>
</feature>
<dbReference type="Gene3D" id="3.40.50.1010">
    <property type="entry name" value="5'-nuclease"/>
    <property type="match status" value="2"/>
</dbReference>
<dbReference type="Pfam" id="PF00752">
    <property type="entry name" value="XPG_N"/>
    <property type="match status" value="1"/>
</dbReference>
<feature type="region of interest" description="Disordered" evidence="4">
    <location>
        <begin position="346"/>
        <end position="372"/>
    </location>
</feature>
<feature type="region of interest" description="Disordered" evidence="4">
    <location>
        <begin position="616"/>
        <end position="643"/>
    </location>
</feature>
<dbReference type="GO" id="GO:0005634">
    <property type="term" value="C:nucleus"/>
    <property type="evidence" value="ECO:0000318"/>
    <property type="project" value="GO_Central"/>
</dbReference>
<dbReference type="SMART" id="SM00485">
    <property type="entry name" value="XPGN"/>
    <property type="match status" value="1"/>
</dbReference>
<keyword evidence="3" id="KW-0267">Excision nuclease</keyword>
<dbReference type="SMART" id="SM00484">
    <property type="entry name" value="XPGI"/>
    <property type="match status" value="1"/>
</dbReference>
<evidence type="ECO:0000259" key="6">
    <source>
        <dbReference type="SMART" id="SM00485"/>
    </source>
</evidence>
<dbReference type="InterPro" id="IPR006084">
    <property type="entry name" value="XPG/Rad2"/>
</dbReference>
<keyword evidence="3" id="KW-0238">DNA-binding</keyword>
<gene>
    <name evidence="7" type="ordered locus">CNC07150</name>
</gene>
<comment type="subcellular location">
    <subcellularLocation>
        <location evidence="3">Nucleus</location>
    </subcellularLocation>
</comment>
<comment type="similarity">
    <text evidence="3">Belongs to the XPG/RAD2 endonuclease family. EXO1 subfamily.</text>
</comment>
<dbReference type="HOGENOM" id="CLU_021984_0_0_1"/>
<dbReference type="PANTHER" id="PTHR11081">
    <property type="entry name" value="FLAP ENDONUCLEASE FAMILY MEMBER"/>
    <property type="match status" value="1"/>
</dbReference>
<dbReference type="GO" id="GO:0035312">
    <property type="term" value="F:5'-3' DNA exonuclease activity"/>
    <property type="evidence" value="ECO:0000318"/>
    <property type="project" value="GO_Central"/>
</dbReference>
<dbReference type="GO" id="GO:0003677">
    <property type="term" value="F:DNA binding"/>
    <property type="evidence" value="ECO:0007669"/>
    <property type="project" value="UniProtKB-UniRule"/>
</dbReference>
<dbReference type="Gene3D" id="1.10.150.20">
    <property type="entry name" value="5' to 3' exonuclease, C-terminal subdomain"/>
    <property type="match status" value="1"/>
</dbReference>
<evidence type="ECO:0000313" key="7">
    <source>
        <dbReference type="EMBL" id="AAW42538.1"/>
    </source>
</evidence>
<evidence type="ECO:0000256" key="4">
    <source>
        <dbReference type="SAM" id="MobiDB-lite"/>
    </source>
</evidence>
<dbReference type="GO" id="GO:0006310">
    <property type="term" value="P:DNA recombination"/>
    <property type="evidence" value="ECO:0000318"/>
    <property type="project" value="GO_Central"/>
</dbReference>
<evidence type="ECO:0000256" key="3">
    <source>
        <dbReference type="RuleBase" id="RU910737"/>
    </source>
</evidence>
<evidence type="ECO:0000256" key="2">
    <source>
        <dbReference type="ARBA" id="ARBA00022801"/>
    </source>
</evidence>